<comment type="caution">
    <text evidence="2">The sequence shown here is derived from an EMBL/GenBank/DDBJ whole genome shotgun (WGS) entry which is preliminary data.</text>
</comment>
<gene>
    <name evidence="2" type="ORF">KAK11_07725</name>
</gene>
<proteinExistence type="predicted"/>
<organism evidence="2 3">
    <name type="scientific">Ideonella paludis</name>
    <dbReference type="NCBI Taxonomy" id="1233411"/>
    <lineage>
        <taxon>Bacteria</taxon>
        <taxon>Pseudomonadati</taxon>
        <taxon>Pseudomonadota</taxon>
        <taxon>Betaproteobacteria</taxon>
        <taxon>Burkholderiales</taxon>
        <taxon>Sphaerotilaceae</taxon>
        <taxon>Ideonella</taxon>
    </lineage>
</organism>
<reference evidence="2 3" key="1">
    <citation type="submission" date="2021-04" db="EMBL/GenBank/DDBJ databases">
        <title>The genome sequence of type strain Ideonella paludis KCTC 32238.</title>
        <authorList>
            <person name="Liu Y."/>
        </authorList>
    </citation>
    <scope>NUCLEOTIDE SEQUENCE [LARGE SCALE GENOMIC DNA]</scope>
    <source>
        <strain evidence="2 3">KCTC 32238</strain>
    </source>
</reference>
<evidence type="ECO:0000313" key="3">
    <source>
        <dbReference type="Proteomes" id="UP000672097"/>
    </source>
</evidence>
<evidence type="ECO:0000313" key="2">
    <source>
        <dbReference type="EMBL" id="MBQ0935210.1"/>
    </source>
</evidence>
<feature type="chain" id="PRO_5046778516" evidence="1">
    <location>
        <begin position="26"/>
        <end position="226"/>
    </location>
</feature>
<dbReference type="Gene3D" id="1.10.287.1490">
    <property type="match status" value="1"/>
</dbReference>
<dbReference type="RefSeq" id="WP_210807879.1">
    <property type="nucleotide sequence ID" value="NZ_JAGQDG010000002.1"/>
</dbReference>
<evidence type="ECO:0000256" key="1">
    <source>
        <dbReference type="SAM" id="SignalP"/>
    </source>
</evidence>
<dbReference type="Proteomes" id="UP000672097">
    <property type="component" value="Unassembled WGS sequence"/>
</dbReference>
<protein>
    <submittedName>
        <fullName evidence="2">Uncharacterized protein</fullName>
    </submittedName>
</protein>
<dbReference type="EMBL" id="JAGQDG010000002">
    <property type="protein sequence ID" value="MBQ0935210.1"/>
    <property type="molecule type" value="Genomic_DNA"/>
</dbReference>
<keyword evidence="1" id="KW-0732">Signal</keyword>
<feature type="signal peptide" evidence="1">
    <location>
        <begin position="1"/>
        <end position="25"/>
    </location>
</feature>
<accession>A0ABS5DVN3</accession>
<name>A0ABS5DVN3_9BURK</name>
<sequence>MKNRSKRLAISCAVLFGLVNGVSTAQTLEGKAPANGKMMTIQELRSCIKQQEGLKAQREDIQKRRADMDAERAAIAKDAEDIKPLREEVQAKNAQVKAFNEKHKAFGDRVNAFNQKVAEAKDSGRTGVMLEKMMRDISKEERELQAQDAALKAESKGVMDGVQESINRFNARADANQKRALAWNEGNKKLESEEAAYEDKRMDWSANCGGRRYREDDEKAIRAEMK</sequence>
<keyword evidence="3" id="KW-1185">Reference proteome</keyword>